<sequence length="156" mass="17929">MWNIIRTISASTSSSPAFTDAMEDSSFTTHLHRKTCETGKATWHGRSGKWVHKFAQPHRCLANRRWPQNGRLCRGWRLRLGAMMMTLYLRQATTIMSACSVPWLVYHFRTTRQCRKTCIRPLMSEGKLVRTIIASSARENRLKVCSLEQSLGEIGE</sequence>
<protein>
    <submittedName>
        <fullName evidence="2">Uncharacterized protein</fullName>
    </submittedName>
</protein>
<organism evidence="2 3">
    <name type="scientific">Anopheles culicifacies</name>
    <dbReference type="NCBI Taxonomy" id="139723"/>
    <lineage>
        <taxon>Eukaryota</taxon>
        <taxon>Metazoa</taxon>
        <taxon>Ecdysozoa</taxon>
        <taxon>Arthropoda</taxon>
        <taxon>Hexapoda</taxon>
        <taxon>Insecta</taxon>
        <taxon>Pterygota</taxon>
        <taxon>Neoptera</taxon>
        <taxon>Endopterygota</taxon>
        <taxon>Diptera</taxon>
        <taxon>Nematocera</taxon>
        <taxon>Culicoidea</taxon>
        <taxon>Culicidae</taxon>
        <taxon>Anophelinae</taxon>
        <taxon>Anopheles</taxon>
        <taxon>culicifacies species complex</taxon>
    </lineage>
</organism>
<dbReference type="EnsemblMetazoa" id="ACUA004294-RA">
    <property type="protein sequence ID" value="ACUA004294-PA"/>
    <property type="gene ID" value="ACUA004294"/>
</dbReference>
<evidence type="ECO:0000313" key="3">
    <source>
        <dbReference type="Proteomes" id="UP000075883"/>
    </source>
</evidence>
<keyword evidence="1" id="KW-0812">Transmembrane</keyword>
<accession>A0A182LXF7</accession>
<feature type="transmembrane region" description="Helical" evidence="1">
    <location>
        <begin position="87"/>
        <end position="106"/>
    </location>
</feature>
<keyword evidence="1" id="KW-1133">Transmembrane helix</keyword>
<reference evidence="3" key="1">
    <citation type="submission" date="2013-09" db="EMBL/GenBank/DDBJ databases">
        <title>The Genome Sequence of Anopheles culicifacies species A.</title>
        <authorList>
            <consortium name="The Broad Institute Genomics Platform"/>
            <person name="Neafsey D.E."/>
            <person name="Besansky N."/>
            <person name="Howell P."/>
            <person name="Walton C."/>
            <person name="Young S.K."/>
            <person name="Zeng Q."/>
            <person name="Gargeya S."/>
            <person name="Fitzgerald M."/>
            <person name="Haas B."/>
            <person name="Abouelleil A."/>
            <person name="Allen A.W."/>
            <person name="Alvarado L."/>
            <person name="Arachchi H.M."/>
            <person name="Berlin A.M."/>
            <person name="Chapman S.B."/>
            <person name="Gainer-Dewar J."/>
            <person name="Goldberg J."/>
            <person name="Griggs A."/>
            <person name="Gujja S."/>
            <person name="Hansen M."/>
            <person name="Howarth C."/>
            <person name="Imamovic A."/>
            <person name="Ireland A."/>
            <person name="Larimer J."/>
            <person name="McCowan C."/>
            <person name="Murphy C."/>
            <person name="Pearson M."/>
            <person name="Poon T.W."/>
            <person name="Priest M."/>
            <person name="Roberts A."/>
            <person name="Saif S."/>
            <person name="Shea T."/>
            <person name="Sisk P."/>
            <person name="Sykes S."/>
            <person name="Wortman J."/>
            <person name="Nusbaum C."/>
            <person name="Birren B."/>
        </authorList>
    </citation>
    <scope>NUCLEOTIDE SEQUENCE [LARGE SCALE GENOMIC DNA]</scope>
    <source>
        <strain evidence="3">A-37</strain>
    </source>
</reference>
<name>A0A182LXF7_9DIPT</name>
<dbReference type="VEuPathDB" id="VectorBase:ACUA004294"/>
<dbReference type="EMBL" id="AXCM01013087">
    <property type="status" value="NOT_ANNOTATED_CDS"/>
    <property type="molecule type" value="Genomic_DNA"/>
</dbReference>
<keyword evidence="1" id="KW-0472">Membrane</keyword>
<keyword evidence="3" id="KW-1185">Reference proteome</keyword>
<dbReference type="AlphaFoldDB" id="A0A182LXF7"/>
<evidence type="ECO:0000313" key="2">
    <source>
        <dbReference type="EnsemblMetazoa" id="ACUA004294-PA"/>
    </source>
</evidence>
<proteinExistence type="predicted"/>
<evidence type="ECO:0000256" key="1">
    <source>
        <dbReference type="SAM" id="Phobius"/>
    </source>
</evidence>
<dbReference type="Proteomes" id="UP000075883">
    <property type="component" value="Unassembled WGS sequence"/>
</dbReference>
<reference evidence="2" key="2">
    <citation type="submission" date="2020-05" db="UniProtKB">
        <authorList>
            <consortium name="EnsemblMetazoa"/>
        </authorList>
    </citation>
    <scope>IDENTIFICATION</scope>
    <source>
        <strain evidence="2">A-37</strain>
    </source>
</reference>